<dbReference type="Gene3D" id="3.30.420.130">
    <property type="entry name" value="Dinitrogenase iron-molybdenum cofactor biosynthesis domain"/>
    <property type="match status" value="1"/>
</dbReference>
<dbReference type="PANTHER" id="PTHR33937">
    <property type="entry name" value="IRON-MOLYBDENUM PROTEIN-RELATED-RELATED"/>
    <property type="match status" value="1"/>
</dbReference>
<keyword evidence="2" id="KW-0535">Nitrogen fixation</keyword>
<dbReference type="Pfam" id="PF02579">
    <property type="entry name" value="Nitro_FeMo-Co"/>
    <property type="match status" value="1"/>
</dbReference>
<sequence>MRVAIATQDMARVDAHLGWARHLMVYDVSAEGYRHLRTTSFHSGLNQDGDHGKLEARFEALTGCSLVFVADVGPDGEHGLATRRIAPMRQFAGQPIALALDALRDSLRGTPSRWLRREEQRSRTEP</sequence>
<dbReference type="InterPro" id="IPR051840">
    <property type="entry name" value="NifX/NifY_domain"/>
</dbReference>
<comment type="similarity">
    <text evidence="1">Belongs to the NifX/NifY family.</text>
</comment>
<dbReference type="AlphaFoldDB" id="A0A7C9QXW0"/>
<dbReference type="InterPro" id="IPR003731">
    <property type="entry name" value="Di-Nase_FeMo-co_biosynth"/>
</dbReference>
<evidence type="ECO:0000313" key="5">
    <source>
        <dbReference type="Proteomes" id="UP000480684"/>
    </source>
</evidence>
<dbReference type="InterPro" id="IPR036105">
    <property type="entry name" value="DiNase_FeMo-co_biosyn_sf"/>
</dbReference>
<keyword evidence="5" id="KW-1185">Reference proteome</keyword>
<reference evidence="4 5" key="1">
    <citation type="submission" date="2020-02" db="EMBL/GenBank/DDBJ databases">
        <authorList>
            <person name="Dziuba M."/>
            <person name="Kuznetsov B."/>
            <person name="Mardanov A."/>
            <person name="Ravin N."/>
            <person name="Grouzdev D."/>
        </authorList>
    </citation>
    <scope>NUCLEOTIDE SEQUENCE [LARGE SCALE GENOMIC DNA]</scope>
    <source>
        <strain evidence="4 5">SpK</strain>
    </source>
</reference>
<accession>A0A7C9QXW0</accession>
<dbReference type="Proteomes" id="UP000480684">
    <property type="component" value="Unassembled WGS sequence"/>
</dbReference>
<protein>
    <submittedName>
        <fullName evidence="4">Nitrogen fixation protein NifX</fullName>
    </submittedName>
</protein>
<name>A0A7C9QXW0_9PROT</name>
<dbReference type="RefSeq" id="WP_163682562.1">
    <property type="nucleotide sequence ID" value="NZ_JAAIYP010000044.1"/>
</dbReference>
<feature type="domain" description="Dinitrogenase iron-molybdenum cofactor biosynthesis" evidence="3">
    <location>
        <begin position="11"/>
        <end position="103"/>
    </location>
</feature>
<evidence type="ECO:0000259" key="3">
    <source>
        <dbReference type="Pfam" id="PF02579"/>
    </source>
</evidence>
<evidence type="ECO:0000256" key="2">
    <source>
        <dbReference type="ARBA" id="ARBA00023231"/>
    </source>
</evidence>
<evidence type="ECO:0000256" key="1">
    <source>
        <dbReference type="ARBA" id="ARBA00010285"/>
    </source>
</evidence>
<dbReference type="PANTHER" id="PTHR33937:SF1">
    <property type="entry name" value="IRON-MOLIBDENUM COFACTOR PROCESSING PROTEIN"/>
    <property type="match status" value="1"/>
</dbReference>
<proteinExistence type="inferred from homology"/>
<dbReference type="CDD" id="cd00853">
    <property type="entry name" value="NifX"/>
    <property type="match status" value="1"/>
</dbReference>
<organism evidence="4 5">
    <name type="scientific">Magnetospirillum aberrantis SpK</name>
    <dbReference type="NCBI Taxonomy" id="908842"/>
    <lineage>
        <taxon>Bacteria</taxon>
        <taxon>Pseudomonadati</taxon>
        <taxon>Pseudomonadota</taxon>
        <taxon>Alphaproteobacteria</taxon>
        <taxon>Rhodospirillales</taxon>
        <taxon>Rhodospirillaceae</taxon>
        <taxon>Magnetospirillum</taxon>
    </lineage>
</organism>
<comment type="caution">
    <text evidence="4">The sequence shown here is derived from an EMBL/GenBank/DDBJ whole genome shotgun (WGS) entry which is preliminary data.</text>
</comment>
<dbReference type="EMBL" id="JAAIYP010000044">
    <property type="protein sequence ID" value="NFV81996.1"/>
    <property type="molecule type" value="Genomic_DNA"/>
</dbReference>
<dbReference type="InterPro" id="IPR034169">
    <property type="entry name" value="NifX-like"/>
</dbReference>
<dbReference type="SUPFAM" id="SSF53146">
    <property type="entry name" value="Nitrogenase accessory factor-like"/>
    <property type="match status" value="1"/>
</dbReference>
<evidence type="ECO:0000313" key="4">
    <source>
        <dbReference type="EMBL" id="NFV81996.1"/>
    </source>
</evidence>
<gene>
    <name evidence="4" type="ORF">G4223_17945</name>
</gene>